<dbReference type="SMART" id="SM01014">
    <property type="entry name" value="ARID"/>
    <property type="match status" value="1"/>
</dbReference>
<reference evidence="3" key="1">
    <citation type="journal article" date="2017" name="Nature">
        <title>The genome of Chenopodium quinoa.</title>
        <authorList>
            <person name="Jarvis D.E."/>
            <person name="Ho Y.S."/>
            <person name="Lightfoot D.J."/>
            <person name="Schmoeckel S.M."/>
            <person name="Li B."/>
            <person name="Borm T.J.A."/>
            <person name="Ohyanagi H."/>
            <person name="Mineta K."/>
            <person name="Michell C.T."/>
            <person name="Saber N."/>
            <person name="Kharbatia N.M."/>
            <person name="Rupper R.R."/>
            <person name="Sharp A.R."/>
            <person name="Dally N."/>
            <person name="Boughton B.A."/>
            <person name="Woo Y.H."/>
            <person name="Gao G."/>
            <person name="Schijlen E.G.W.M."/>
            <person name="Guo X."/>
            <person name="Momin A.A."/>
            <person name="Negrao S."/>
            <person name="Al-Babili S."/>
            <person name="Gehring C."/>
            <person name="Roessner U."/>
            <person name="Jung C."/>
            <person name="Murphy K."/>
            <person name="Arold S.T."/>
            <person name="Gojobori T."/>
            <person name="van der Linden C.G."/>
            <person name="van Loo E.N."/>
            <person name="Jellen E.N."/>
            <person name="Maughan P.J."/>
            <person name="Tester M."/>
        </authorList>
    </citation>
    <scope>NUCLEOTIDE SEQUENCE [LARGE SCALE GENOMIC DNA]</scope>
    <source>
        <strain evidence="3">cv. PI 614886</strain>
    </source>
</reference>
<dbReference type="GO" id="GO:0003677">
    <property type="term" value="F:DNA binding"/>
    <property type="evidence" value="ECO:0007669"/>
    <property type="project" value="InterPro"/>
</dbReference>
<dbReference type="SUPFAM" id="SSF46774">
    <property type="entry name" value="ARID-like"/>
    <property type="match status" value="1"/>
</dbReference>
<dbReference type="AlphaFoldDB" id="A0A803KTS1"/>
<feature type="region of interest" description="Disordered" evidence="1">
    <location>
        <begin position="1"/>
        <end position="26"/>
    </location>
</feature>
<feature type="domain" description="ARID" evidence="2">
    <location>
        <begin position="43"/>
        <end position="132"/>
    </location>
</feature>
<dbReference type="InterPro" id="IPR036431">
    <property type="entry name" value="ARID_dom_sf"/>
</dbReference>
<organism evidence="3 4">
    <name type="scientific">Chenopodium quinoa</name>
    <name type="common">Quinoa</name>
    <dbReference type="NCBI Taxonomy" id="63459"/>
    <lineage>
        <taxon>Eukaryota</taxon>
        <taxon>Viridiplantae</taxon>
        <taxon>Streptophyta</taxon>
        <taxon>Embryophyta</taxon>
        <taxon>Tracheophyta</taxon>
        <taxon>Spermatophyta</taxon>
        <taxon>Magnoliopsida</taxon>
        <taxon>eudicotyledons</taxon>
        <taxon>Gunneridae</taxon>
        <taxon>Pentapetalae</taxon>
        <taxon>Caryophyllales</taxon>
        <taxon>Chenopodiaceae</taxon>
        <taxon>Chenopodioideae</taxon>
        <taxon>Atripliceae</taxon>
        <taxon>Chenopodium</taxon>
    </lineage>
</organism>
<keyword evidence="4" id="KW-1185">Reference proteome</keyword>
<accession>A0A803KTS1</accession>
<dbReference type="Pfam" id="PF01388">
    <property type="entry name" value="ARID"/>
    <property type="match status" value="1"/>
</dbReference>
<dbReference type="Gramene" id="AUR62002429-RA">
    <property type="protein sequence ID" value="AUR62002429-RA:cds"/>
    <property type="gene ID" value="AUR62002429"/>
</dbReference>
<dbReference type="SMART" id="SM00501">
    <property type="entry name" value="BRIGHT"/>
    <property type="match status" value="1"/>
</dbReference>
<dbReference type="InterPro" id="IPR001606">
    <property type="entry name" value="ARID_dom"/>
</dbReference>
<name>A0A803KTS1_CHEQI</name>
<sequence>MTIEMEMEEQEEENQQAEEKDDESTRTKCYPEILDEAEYHKLVQNSDLFLQKLKDFHSSFYTHFISPSVGGTTLDLHRLFVEVTSRGGLDQVISDRKWEEVVSAFNFVTIKRSFLLRKYYLSLLYHFEQAYFLKKKAPAVAITDAAEQITVIGSTMESTSDFNEKSASMSHLQASVHLQPGASLIGVIDEKLDHGYVVSVNLGSDTLKGVLYHIPDTPPPFWSPNLTRRRKRKKSQLSLVEFSPLKHVSQGPEKAFSNIGHMRFQSAEPEKQGMLRSLALEIASNPEMITLIWKDNGRRITFDI</sequence>
<dbReference type="Gene3D" id="1.10.150.60">
    <property type="entry name" value="ARID DNA-binding domain"/>
    <property type="match status" value="1"/>
</dbReference>
<protein>
    <recommendedName>
        <fullName evidence="2">ARID domain-containing protein</fullName>
    </recommendedName>
</protein>
<dbReference type="PROSITE" id="PS51011">
    <property type="entry name" value="ARID"/>
    <property type="match status" value="1"/>
</dbReference>
<feature type="compositionally biased region" description="Acidic residues" evidence="1">
    <location>
        <begin position="1"/>
        <end position="22"/>
    </location>
</feature>
<dbReference type="Proteomes" id="UP000596660">
    <property type="component" value="Unplaced"/>
</dbReference>
<dbReference type="PANTHER" id="PTHR46691">
    <property type="entry name" value="HIGH MOBILITY GROUP B PROTEIN 9"/>
    <property type="match status" value="1"/>
</dbReference>
<reference evidence="3" key="2">
    <citation type="submission" date="2021-03" db="UniProtKB">
        <authorList>
            <consortium name="EnsemblPlants"/>
        </authorList>
    </citation>
    <scope>IDENTIFICATION</scope>
</reference>
<evidence type="ECO:0000259" key="2">
    <source>
        <dbReference type="PROSITE" id="PS51011"/>
    </source>
</evidence>
<dbReference type="EnsemblPlants" id="AUR62002429-RA">
    <property type="protein sequence ID" value="AUR62002429-RA:cds"/>
    <property type="gene ID" value="AUR62002429"/>
</dbReference>
<evidence type="ECO:0000256" key="1">
    <source>
        <dbReference type="SAM" id="MobiDB-lite"/>
    </source>
</evidence>
<evidence type="ECO:0000313" key="4">
    <source>
        <dbReference type="Proteomes" id="UP000596660"/>
    </source>
</evidence>
<evidence type="ECO:0000313" key="3">
    <source>
        <dbReference type="EnsemblPlants" id="AUR62002429-RA:cds"/>
    </source>
</evidence>
<proteinExistence type="predicted"/>
<dbReference type="PANTHER" id="PTHR46691:SF6">
    <property type="entry name" value="HIGH MOBILITY GROUP B PROTEIN 10-RELATED"/>
    <property type="match status" value="1"/>
</dbReference>